<reference evidence="2 3" key="1">
    <citation type="submission" date="2014-09" db="EMBL/GenBank/DDBJ databases">
        <title>Using Illumina technology Improving SMRT sequencing Genome Assembly by RASTools.</title>
        <authorList>
            <person name="Zhou Y."/>
            <person name="Ma T."/>
            <person name="Liu T."/>
        </authorList>
    </citation>
    <scope>NUCLEOTIDE SEQUENCE [LARGE SCALE GENOMIC DNA]</scope>
    <source>
        <strain evidence="2 3">ATCC 55669</strain>
    </source>
</reference>
<dbReference type="InterPro" id="IPR002925">
    <property type="entry name" value="Dienelactn_hydro"/>
</dbReference>
<feature type="domain" description="Dienelactone hydrolase" evidence="1">
    <location>
        <begin position="4"/>
        <end position="218"/>
    </location>
</feature>
<accession>A0A097EL75</accession>
<sequence length="230" mass="24032">MSARGYYAEPATRDIRGAVLVFPEAPGIGGHVRRRVDALAAAGYAALGADLHGRGRLAEGHDEARRWVEALKADPATLIARMEAALAALVARCGVDDRRVALAGYCFGGWCALELARSGAAAGSVTSFHGSVASARGVDGLIGRSVLVCTGDADPFVPADQLAAFGAAVRGVPVDYQLCVYGGVGHGFTDRDAPTMPGFAYDAAADRRSWRSFLHLLDDQMTAADVRTTQ</sequence>
<evidence type="ECO:0000313" key="2">
    <source>
        <dbReference type="EMBL" id="AIT08323.1"/>
    </source>
</evidence>
<protein>
    <recommendedName>
        <fullName evidence="1">Dienelactone hydrolase domain-containing protein</fullName>
    </recommendedName>
</protein>
<dbReference type="InterPro" id="IPR029058">
    <property type="entry name" value="AB_hydrolase_fold"/>
</dbReference>
<proteinExistence type="predicted"/>
<dbReference type="GO" id="GO:0016787">
    <property type="term" value="F:hydrolase activity"/>
    <property type="evidence" value="ECO:0007669"/>
    <property type="project" value="InterPro"/>
</dbReference>
<dbReference type="InterPro" id="IPR050261">
    <property type="entry name" value="FrsA_esterase"/>
</dbReference>
<dbReference type="HOGENOM" id="CLU_054590_3_0_5"/>
<dbReference type="EMBL" id="CP009571">
    <property type="protein sequence ID" value="AIT08323.1"/>
    <property type="molecule type" value="Genomic_DNA"/>
</dbReference>
<dbReference type="eggNOG" id="COG0412">
    <property type="taxonomic scope" value="Bacteria"/>
</dbReference>
<keyword evidence="3" id="KW-1185">Reference proteome</keyword>
<evidence type="ECO:0000313" key="3">
    <source>
        <dbReference type="Proteomes" id="UP000033200"/>
    </source>
</evidence>
<dbReference type="SUPFAM" id="SSF53474">
    <property type="entry name" value="alpha/beta-Hydrolases"/>
    <property type="match status" value="1"/>
</dbReference>
<organism evidence="2 3">
    <name type="scientific">Sphingomonas taxi</name>
    <dbReference type="NCBI Taxonomy" id="1549858"/>
    <lineage>
        <taxon>Bacteria</taxon>
        <taxon>Pseudomonadati</taxon>
        <taxon>Pseudomonadota</taxon>
        <taxon>Alphaproteobacteria</taxon>
        <taxon>Sphingomonadales</taxon>
        <taxon>Sphingomonadaceae</taxon>
        <taxon>Sphingomonas</taxon>
    </lineage>
</organism>
<gene>
    <name evidence="2" type="ORF">MC45_16530</name>
</gene>
<name>A0A097EL75_9SPHN</name>
<dbReference type="STRING" id="1549858.MC45_16530"/>
<evidence type="ECO:0000259" key="1">
    <source>
        <dbReference type="Pfam" id="PF01738"/>
    </source>
</evidence>
<dbReference type="Proteomes" id="UP000033200">
    <property type="component" value="Chromosome"/>
</dbReference>
<dbReference type="PANTHER" id="PTHR22946">
    <property type="entry name" value="DIENELACTONE HYDROLASE DOMAIN-CONTAINING PROTEIN-RELATED"/>
    <property type="match status" value="1"/>
</dbReference>
<dbReference type="Pfam" id="PF01738">
    <property type="entry name" value="DLH"/>
    <property type="match status" value="1"/>
</dbReference>
<dbReference type="AlphaFoldDB" id="A0A097EL75"/>
<dbReference type="PANTHER" id="PTHR22946:SF0">
    <property type="entry name" value="DIENELACTONE HYDROLASE DOMAIN-CONTAINING PROTEIN"/>
    <property type="match status" value="1"/>
</dbReference>
<dbReference type="Gene3D" id="3.40.50.1820">
    <property type="entry name" value="alpha/beta hydrolase"/>
    <property type="match status" value="1"/>
</dbReference>
<dbReference type="KEGG" id="stax:MC45_16530"/>